<evidence type="ECO:0000256" key="1">
    <source>
        <dbReference type="SAM" id="SignalP"/>
    </source>
</evidence>
<name>A0ABY6F6K2_9GAMM</name>
<gene>
    <name evidence="2" type="ORF">LU297_04270</name>
</gene>
<sequence>MQSIKSCLMVLVGLGSMPALAGESVSTQQTWLDKGHRHTKNWLSSTVNHMDNWFGDSNKEARIKLRVMLDSTWNEYDGTTIKPRVRAKVRLPSLEDRLSVVFGDENLDNEMGGGIYNDDRVAIPNTDDRAFDRRRTKDENSSLALRWSKFRKNAGLDVDLGVRSDDVFVRLKAEKSWQLPHNIDSRFEQMYRYGSQSEHMLLSTLEFSQPQSDTRTLINRSHLHYTNHDGENLNWSNSLYQQHDWAASLGTRSFSYGLYTGGEIVDKKSDLNVWGPYLSYRQPVWRDWLFVQGDASYYNNKSQDKDHHIALFSRVEAVF</sequence>
<organism evidence="2 3">
    <name type="scientific">Moraxella nasicaprae</name>
    <dbReference type="NCBI Taxonomy" id="2904122"/>
    <lineage>
        <taxon>Bacteria</taxon>
        <taxon>Pseudomonadati</taxon>
        <taxon>Pseudomonadota</taxon>
        <taxon>Gammaproteobacteria</taxon>
        <taxon>Moraxellales</taxon>
        <taxon>Moraxellaceae</taxon>
        <taxon>Moraxella</taxon>
    </lineage>
</organism>
<evidence type="ECO:0000313" key="3">
    <source>
        <dbReference type="Proteomes" id="UP001063782"/>
    </source>
</evidence>
<evidence type="ECO:0008006" key="4">
    <source>
        <dbReference type="Google" id="ProtNLM"/>
    </source>
</evidence>
<accession>A0ABY6F6K2</accession>
<keyword evidence="3" id="KW-1185">Reference proteome</keyword>
<protein>
    <recommendedName>
        <fullName evidence="4">Alginate export domain-containing protein</fullName>
    </recommendedName>
</protein>
<feature type="chain" id="PRO_5046604613" description="Alginate export domain-containing protein" evidence="1">
    <location>
        <begin position="22"/>
        <end position="319"/>
    </location>
</feature>
<evidence type="ECO:0000313" key="2">
    <source>
        <dbReference type="EMBL" id="UXZ05663.1"/>
    </source>
</evidence>
<keyword evidence="1" id="KW-0732">Signal</keyword>
<dbReference type="EMBL" id="CP089977">
    <property type="protein sequence ID" value="UXZ05663.1"/>
    <property type="molecule type" value="Genomic_DNA"/>
</dbReference>
<proteinExistence type="predicted"/>
<dbReference type="RefSeq" id="WP_263077177.1">
    <property type="nucleotide sequence ID" value="NZ_CP089977.1"/>
</dbReference>
<reference evidence="2" key="1">
    <citation type="submission" date="2021-12" db="EMBL/GenBank/DDBJ databases">
        <title>taxonomy of Moraxella sp. ZY201224.</title>
        <authorList>
            <person name="Li F."/>
        </authorList>
    </citation>
    <scope>NUCLEOTIDE SEQUENCE</scope>
    <source>
        <strain evidence="2">ZY201224</strain>
    </source>
</reference>
<dbReference type="Proteomes" id="UP001063782">
    <property type="component" value="Chromosome"/>
</dbReference>
<feature type="signal peptide" evidence="1">
    <location>
        <begin position="1"/>
        <end position="21"/>
    </location>
</feature>